<proteinExistence type="predicted"/>
<evidence type="ECO:0000313" key="1">
    <source>
        <dbReference type="EMBL" id="ONL93798.1"/>
    </source>
</evidence>
<name>A0A1D6JP53_MAIZE</name>
<organism evidence="1">
    <name type="scientific">Zea mays</name>
    <name type="common">Maize</name>
    <dbReference type="NCBI Taxonomy" id="4577"/>
    <lineage>
        <taxon>Eukaryota</taxon>
        <taxon>Viridiplantae</taxon>
        <taxon>Streptophyta</taxon>
        <taxon>Embryophyta</taxon>
        <taxon>Tracheophyta</taxon>
        <taxon>Spermatophyta</taxon>
        <taxon>Magnoliopsida</taxon>
        <taxon>Liliopsida</taxon>
        <taxon>Poales</taxon>
        <taxon>Poaceae</taxon>
        <taxon>PACMAD clade</taxon>
        <taxon>Panicoideae</taxon>
        <taxon>Andropogonodae</taxon>
        <taxon>Andropogoneae</taxon>
        <taxon>Tripsacinae</taxon>
        <taxon>Zea</taxon>
    </lineage>
</organism>
<dbReference type="AlphaFoldDB" id="A0A1D6JP53"/>
<dbReference type="SUPFAM" id="SSF51445">
    <property type="entry name" value="(Trans)glycosidases"/>
    <property type="match status" value="1"/>
</dbReference>
<dbReference type="SMR" id="A0A1D6JP53"/>
<sequence>MNDISGQRQQVCDTIVKFYSAIKASYPDIKIISSCDRSATSSDNPADLYDVHVYTLSGDMFFKSSMFANTARTGPKVLALLLLP</sequence>
<protein>
    <submittedName>
        <fullName evidence="1">Alpha-L-arabinofuranosidase 1</fullName>
    </submittedName>
</protein>
<dbReference type="PANTHER" id="PTHR31776">
    <property type="entry name" value="ALPHA-L-ARABINOFURANOSIDASE 1"/>
    <property type="match status" value="1"/>
</dbReference>
<accession>A0A1D6JP53</accession>
<reference evidence="1" key="1">
    <citation type="submission" date="2015-12" db="EMBL/GenBank/DDBJ databases">
        <title>Update maize B73 reference genome by single molecule sequencing technologies.</title>
        <authorList>
            <consortium name="Maize Genome Sequencing Project"/>
            <person name="Ware D."/>
        </authorList>
    </citation>
    <scope>NUCLEOTIDE SEQUENCE [LARGE SCALE GENOMIC DNA]</scope>
    <source>
        <tissue evidence="1">Seedling</tissue>
    </source>
</reference>
<dbReference type="STRING" id="4577.A0A1D6JP53"/>
<gene>
    <name evidence="1" type="ORF">ZEAMMB73_Zm00001d027736</name>
</gene>
<dbReference type="PANTHER" id="PTHR31776:SF0">
    <property type="entry name" value="ALPHA-L-ARABINOFURANOSIDASE 1"/>
    <property type="match status" value="1"/>
</dbReference>
<dbReference type="ExpressionAtlas" id="A0A1D6JP53">
    <property type="expression patterns" value="baseline"/>
</dbReference>
<dbReference type="InParanoid" id="A0A1D6JP53"/>
<dbReference type="InterPro" id="IPR051563">
    <property type="entry name" value="Glycosyl_Hydrolase_51"/>
</dbReference>
<dbReference type="EMBL" id="CM007647">
    <property type="protein sequence ID" value="ONL93798.1"/>
    <property type="molecule type" value="Genomic_DNA"/>
</dbReference>
<dbReference type="InterPro" id="IPR017853">
    <property type="entry name" value="GH"/>
</dbReference>